<keyword evidence="7" id="KW-1185">Reference proteome</keyword>
<keyword evidence="3 6" id="KW-0436">Ligase</keyword>
<dbReference type="EC" id="6.5.1.1" evidence="2"/>
<dbReference type="PANTHER" id="PTHR45674">
    <property type="entry name" value="DNA LIGASE 1/3 FAMILY MEMBER"/>
    <property type="match status" value="1"/>
</dbReference>
<evidence type="ECO:0000313" key="7">
    <source>
        <dbReference type="Proteomes" id="UP000554520"/>
    </source>
</evidence>
<reference evidence="6 7" key="1">
    <citation type="submission" date="2020-08" db="EMBL/GenBank/DDBJ databases">
        <title>Genomic Encyclopedia of Type Strains, Phase III (KMG-III): the genomes of soil and plant-associated and newly described type strains.</title>
        <authorList>
            <person name="Whitman W."/>
        </authorList>
    </citation>
    <scope>NUCLEOTIDE SEQUENCE [LARGE SCALE GENOMIC DNA]</scope>
    <source>
        <strain evidence="6 7">CECT 7015</strain>
    </source>
</reference>
<dbReference type="Proteomes" id="UP000554520">
    <property type="component" value="Unassembled WGS sequence"/>
</dbReference>
<dbReference type="NCBIfam" id="TIGR02779">
    <property type="entry name" value="NHEJ_ligase_lig"/>
    <property type="match status" value="1"/>
</dbReference>
<dbReference type="AlphaFoldDB" id="A0A839U7K0"/>
<dbReference type="InterPro" id="IPR050191">
    <property type="entry name" value="ATP-dep_DNA_ligase"/>
</dbReference>
<dbReference type="InterPro" id="IPR012309">
    <property type="entry name" value="DNA_ligase_ATP-dep_C"/>
</dbReference>
<gene>
    <name evidence="6" type="ORF">FHS21_001363</name>
</gene>
<dbReference type="SUPFAM" id="SSF56091">
    <property type="entry name" value="DNA ligase/mRNA capping enzyme, catalytic domain"/>
    <property type="match status" value="1"/>
</dbReference>
<dbReference type="Gene3D" id="3.30.470.30">
    <property type="entry name" value="DNA ligase/mRNA capping enzyme"/>
    <property type="match status" value="1"/>
</dbReference>
<feature type="domain" description="ATP-dependent DNA ligase family profile" evidence="5">
    <location>
        <begin position="158"/>
        <end position="271"/>
    </location>
</feature>
<dbReference type="GO" id="GO:0005524">
    <property type="term" value="F:ATP binding"/>
    <property type="evidence" value="ECO:0007669"/>
    <property type="project" value="InterPro"/>
</dbReference>
<comment type="similarity">
    <text evidence="1">Belongs to the ATP-dependent DNA ligase family.</text>
</comment>
<proteinExistence type="inferred from homology"/>
<dbReference type="InterPro" id="IPR012340">
    <property type="entry name" value="NA-bd_OB-fold"/>
</dbReference>
<evidence type="ECO:0000256" key="4">
    <source>
        <dbReference type="ARBA" id="ARBA00034003"/>
    </source>
</evidence>
<dbReference type="Gene3D" id="3.30.1490.70">
    <property type="match status" value="1"/>
</dbReference>
<dbReference type="CDD" id="cd07971">
    <property type="entry name" value="OBF_DNA_ligase_LigD"/>
    <property type="match status" value="1"/>
</dbReference>
<protein>
    <recommendedName>
        <fullName evidence="2">DNA ligase (ATP)</fullName>
        <ecNumber evidence="2">6.5.1.1</ecNumber>
    </recommendedName>
</protein>
<dbReference type="CDD" id="cd07906">
    <property type="entry name" value="Adenylation_DNA_ligase_LigD_LigC"/>
    <property type="match status" value="1"/>
</dbReference>
<dbReference type="InterPro" id="IPR012310">
    <property type="entry name" value="DNA_ligase_ATP-dep_cent"/>
</dbReference>
<dbReference type="PANTHER" id="PTHR45674:SF4">
    <property type="entry name" value="DNA LIGASE 1"/>
    <property type="match status" value="1"/>
</dbReference>
<dbReference type="InterPro" id="IPR014146">
    <property type="entry name" value="LigD_ligase_dom"/>
</dbReference>
<name>A0A839U7K0_9HYPH</name>
<dbReference type="PROSITE" id="PS50160">
    <property type="entry name" value="DNA_LIGASE_A3"/>
    <property type="match status" value="1"/>
</dbReference>
<dbReference type="Pfam" id="PF04679">
    <property type="entry name" value="DNA_ligase_A_C"/>
    <property type="match status" value="1"/>
</dbReference>
<dbReference type="GO" id="GO:0003910">
    <property type="term" value="F:DNA ligase (ATP) activity"/>
    <property type="evidence" value="ECO:0007669"/>
    <property type="project" value="UniProtKB-EC"/>
</dbReference>
<evidence type="ECO:0000256" key="3">
    <source>
        <dbReference type="ARBA" id="ARBA00022598"/>
    </source>
</evidence>
<evidence type="ECO:0000256" key="1">
    <source>
        <dbReference type="ARBA" id="ARBA00007572"/>
    </source>
</evidence>
<dbReference type="GO" id="GO:0006281">
    <property type="term" value="P:DNA repair"/>
    <property type="evidence" value="ECO:0007669"/>
    <property type="project" value="InterPro"/>
</dbReference>
<sequence>MTIRRAELIPIISRSNWMAKSSTRKLKTIGLLTDLNAPLKTQSIKPRDKRQPQLALDPMPARIEPQLATLATKVPNGGGWAYEVKWDGYRLAVHAESNEIRIITRGGHDWTRYFPAIKDAARALGPARFILDGEAVVLDDKGVPNFGLLQQDLGGRRATRAANRAVLYAFDLLYFDGHDLTGLELSSRRRLLKTFLEGETGAIRLSEEIETDDGPALLRSACAHGLEGIVAKRKDRPYRSGRSLDWLKIKCSNSESFVVIGYEPSLLVRGSIASLLLAARKDDGFVYVGHVGTGFSTKLARDLRVQLDGMRVAVPAASGIKGKKYVFVEPTLVAEVTYGSWTHDGKLRHPSFKGIREIADNSEIYTIGGNS</sequence>
<dbReference type="GO" id="GO:0006310">
    <property type="term" value="P:DNA recombination"/>
    <property type="evidence" value="ECO:0007669"/>
    <property type="project" value="InterPro"/>
</dbReference>
<evidence type="ECO:0000313" key="6">
    <source>
        <dbReference type="EMBL" id="MBB3144962.1"/>
    </source>
</evidence>
<dbReference type="SUPFAM" id="SSF50249">
    <property type="entry name" value="Nucleic acid-binding proteins"/>
    <property type="match status" value="1"/>
</dbReference>
<dbReference type="Gene3D" id="2.40.50.140">
    <property type="entry name" value="Nucleic acid-binding proteins"/>
    <property type="match status" value="1"/>
</dbReference>
<comment type="catalytic activity">
    <reaction evidence="4">
        <text>ATP + (deoxyribonucleotide)n-3'-hydroxyl + 5'-phospho-(deoxyribonucleotide)m = (deoxyribonucleotide)n+m + AMP + diphosphate.</text>
        <dbReference type="EC" id="6.5.1.1"/>
    </reaction>
</comment>
<comment type="caution">
    <text evidence="6">The sequence shown here is derived from an EMBL/GenBank/DDBJ whole genome shotgun (WGS) entry which is preliminary data.</text>
</comment>
<dbReference type="Pfam" id="PF01068">
    <property type="entry name" value="DNA_ligase_A_M"/>
    <property type="match status" value="1"/>
</dbReference>
<organism evidence="6 7">
    <name type="scientific">Phyllobacterium trifolii</name>
    <dbReference type="NCBI Taxonomy" id="300193"/>
    <lineage>
        <taxon>Bacteria</taxon>
        <taxon>Pseudomonadati</taxon>
        <taxon>Pseudomonadota</taxon>
        <taxon>Alphaproteobacteria</taxon>
        <taxon>Hyphomicrobiales</taxon>
        <taxon>Phyllobacteriaceae</taxon>
        <taxon>Phyllobacterium</taxon>
    </lineage>
</organism>
<evidence type="ECO:0000256" key="2">
    <source>
        <dbReference type="ARBA" id="ARBA00012727"/>
    </source>
</evidence>
<dbReference type="EMBL" id="JACHXN010000003">
    <property type="protein sequence ID" value="MBB3144962.1"/>
    <property type="molecule type" value="Genomic_DNA"/>
</dbReference>
<accession>A0A839U7K0</accession>
<evidence type="ECO:0000259" key="5">
    <source>
        <dbReference type="PROSITE" id="PS50160"/>
    </source>
</evidence>